<dbReference type="SUPFAM" id="SSF54373">
    <property type="entry name" value="FAD-linked reductases, C-terminal domain"/>
    <property type="match status" value="1"/>
</dbReference>
<dbReference type="InterPro" id="IPR012132">
    <property type="entry name" value="GMC_OxRdtase"/>
</dbReference>
<dbReference type="SUPFAM" id="SSF51905">
    <property type="entry name" value="FAD/NAD(P)-binding domain"/>
    <property type="match status" value="1"/>
</dbReference>
<evidence type="ECO:0000259" key="7">
    <source>
        <dbReference type="PROSITE" id="PS00623"/>
    </source>
</evidence>
<evidence type="ECO:0000256" key="2">
    <source>
        <dbReference type="ARBA" id="ARBA00010790"/>
    </source>
</evidence>
<dbReference type="InterPro" id="IPR036188">
    <property type="entry name" value="FAD/NAD-bd_sf"/>
</dbReference>
<feature type="non-terminal residue" evidence="9">
    <location>
        <position position="1"/>
    </location>
</feature>
<evidence type="ECO:0000256" key="5">
    <source>
        <dbReference type="PIRSR" id="PIRSR000137-2"/>
    </source>
</evidence>
<dbReference type="AlphaFoldDB" id="A0A1B6KE48"/>
<dbReference type="PANTHER" id="PTHR11552:SF147">
    <property type="entry name" value="CHOLINE DEHYDROGENASE, MITOCHONDRIAL"/>
    <property type="match status" value="1"/>
</dbReference>
<dbReference type="GO" id="GO:0016614">
    <property type="term" value="F:oxidoreductase activity, acting on CH-OH group of donors"/>
    <property type="evidence" value="ECO:0007669"/>
    <property type="project" value="InterPro"/>
</dbReference>
<proteinExistence type="inferred from homology"/>
<feature type="domain" description="Glucose-methanol-choline oxidoreductase N-terminal" evidence="7">
    <location>
        <begin position="141"/>
        <end position="164"/>
    </location>
</feature>
<feature type="binding site" evidence="5">
    <location>
        <position position="285"/>
    </location>
    <ligand>
        <name>FAD</name>
        <dbReference type="ChEBI" id="CHEBI:57692"/>
    </ligand>
</feature>
<evidence type="ECO:0000313" key="9">
    <source>
        <dbReference type="EMBL" id="JAT09723.1"/>
    </source>
</evidence>
<dbReference type="PANTHER" id="PTHR11552">
    <property type="entry name" value="GLUCOSE-METHANOL-CHOLINE GMC OXIDOREDUCTASE"/>
    <property type="match status" value="1"/>
</dbReference>
<comment type="similarity">
    <text evidence="2 6">Belongs to the GMC oxidoreductase family.</text>
</comment>
<dbReference type="PROSITE" id="PS00624">
    <property type="entry name" value="GMC_OXRED_2"/>
    <property type="match status" value="1"/>
</dbReference>
<dbReference type="InterPro" id="IPR007867">
    <property type="entry name" value="GMC_OxRtase_C"/>
</dbReference>
<dbReference type="GO" id="GO:0050660">
    <property type="term" value="F:flavin adenine dinucleotide binding"/>
    <property type="evidence" value="ECO:0007669"/>
    <property type="project" value="InterPro"/>
</dbReference>
<keyword evidence="4 5" id="KW-0274">FAD</keyword>
<feature type="domain" description="Glucose-methanol-choline oxidoreductase N-terminal" evidence="8">
    <location>
        <begin position="321"/>
        <end position="335"/>
    </location>
</feature>
<dbReference type="Pfam" id="PF05199">
    <property type="entry name" value="GMC_oxred_C"/>
    <property type="match status" value="1"/>
</dbReference>
<sequence length="627" mass="69897">LIVVWGSSSPGLSQNLEDGCWRSNGTGAVLIRQLEEAIDKAVCSLVDDITYVDYDVTDEEEFDFIVVGAGSAGCVVANRLSENPDWRVLLLEAGGDPDFTTEMPALFSSTIQTELDWQFKTQPQPSNCLGMVNKSCSWAAGKVIGGSSSINGMIYTRGNPKDFDGWEYMGNPEWGYKFLLPYFKKSEDFKAKTDSRNPDFYHGRGGYLKIESFSDDGTFLIDTFSESFRELGIPTFNDVNAENQVEGYFIQSATLDNAKRSSTAKAFLKQFQNRPNLKISKHSFVRKVLINADKVAYGVVFMKGGRTFTVKARKEVVVSAGTVNSPQLLMLSGVGPKEHLESLGINVIEDLKVGYNLQDQVLMRGFAVSLNLPPSVSDLVDDTFQFLIHSAGKLTGYGVGRGHGYIKTSNASYPNIQMYFPLFPPNSTTSLKLRLSQIGYKEDIQRAIIDLNYNSFILFIVPALLRPKSQGRVLLRSTDPTDKPLILPGYYSQDQDVRDVLEAIHFADQFISTEPMRKLGAKFERINVLDCDTFPFQSELYWRCIIRYLSCPSFHQVGTCQMGRFRNKGAVVDPYLRVHGITGLRAIDASIMPTVTSGNTNAPVIAIAEKGSDLIKKFWNEREKESK</sequence>
<evidence type="ECO:0000256" key="1">
    <source>
        <dbReference type="ARBA" id="ARBA00001974"/>
    </source>
</evidence>
<evidence type="ECO:0000256" key="3">
    <source>
        <dbReference type="ARBA" id="ARBA00022630"/>
    </source>
</evidence>
<evidence type="ECO:0000259" key="8">
    <source>
        <dbReference type="PROSITE" id="PS00624"/>
    </source>
</evidence>
<dbReference type="PIRSF" id="PIRSF000137">
    <property type="entry name" value="Alcohol_oxidase"/>
    <property type="match status" value="1"/>
</dbReference>
<organism evidence="9">
    <name type="scientific">Graphocephala atropunctata</name>
    <dbReference type="NCBI Taxonomy" id="36148"/>
    <lineage>
        <taxon>Eukaryota</taxon>
        <taxon>Metazoa</taxon>
        <taxon>Ecdysozoa</taxon>
        <taxon>Arthropoda</taxon>
        <taxon>Hexapoda</taxon>
        <taxon>Insecta</taxon>
        <taxon>Pterygota</taxon>
        <taxon>Neoptera</taxon>
        <taxon>Paraneoptera</taxon>
        <taxon>Hemiptera</taxon>
        <taxon>Auchenorrhyncha</taxon>
        <taxon>Membracoidea</taxon>
        <taxon>Cicadellidae</taxon>
        <taxon>Cicadellinae</taxon>
        <taxon>Cicadellini</taxon>
        <taxon>Graphocephala</taxon>
    </lineage>
</organism>
<dbReference type="EMBL" id="GEBQ01030254">
    <property type="protein sequence ID" value="JAT09723.1"/>
    <property type="molecule type" value="Transcribed_RNA"/>
</dbReference>
<feature type="binding site" evidence="5">
    <location>
        <position position="143"/>
    </location>
    <ligand>
        <name>FAD</name>
        <dbReference type="ChEBI" id="CHEBI:57692"/>
    </ligand>
</feature>
<accession>A0A1B6KE48</accession>
<dbReference type="InterPro" id="IPR000172">
    <property type="entry name" value="GMC_OxRdtase_N"/>
</dbReference>
<dbReference type="Pfam" id="PF00732">
    <property type="entry name" value="GMC_oxred_N"/>
    <property type="match status" value="1"/>
</dbReference>
<dbReference type="Gene3D" id="3.50.50.60">
    <property type="entry name" value="FAD/NAD(P)-binding domain"/>
    <property type="match status" value="1"/>
</dbReference>
<dbReference type="PROSITE" id="PS00623">
    <property type="entry name" value="GMC_OXRED_1"/>
    <property type="match status" value="1"/>
</dbReference>
<gene>
    <name evidence="9" type="ORF">g.23526</name>
</gene>
<dbReference type="Gene3D" id="3.30.560.10">
    <property type="entry name" value="Glucose Oxidase, domain 3"/>
    <property type="match status" value="1"/>
</dbReference>
<keyword evidence="3 6" id="KW-0285">Flavoprotein</keyword>
<evidence type="ECO:0000256" key="4">
    <source>
        <dbReference type="ARBA" id="ARBA00022827"/>
    </source>
</evidence>
<reference evidence="9" key="1">
    <citation type="submission" date="2015-11" db="EMBL/GenBank/DDBJ databases">
        <title>De novo transcriptome assembly of four potential Pierce s Disease insect vectors from Arizona vineyards.</title>
        <authorList>
            <person name="Tassone E.E."/>
        </authorList>
    </citation>
    <scope>NUCLEOTIDE SEQUENCE</scope>
</reference>
<name>A0A1B6KE48_9HEMI</name>
<evidence type="ECO:0000256" key="6">
    <source>
        <dbReference type="RuleBase" id="RU003968"/>
    </source>
</evidence>
<protein>
    <recommendedName>
        <fullName evidence="7 8">Glucose-methanol-choline oxidoreductase N-terminal domain-containing protein</fullName>
    </recommendedName>
</protein>
<comment type="cofactor">
    <cofactor evidence="1 5">
        <name>FAD</name>
        <dbReference type="ChEBI" id="CHEBI:57692"/>
    </cofactor>
</comment>